<dbReference type="RefSeq" id="XP_012212165.1">
    <property type="nucleotide sequence ID" value="XM_012356775.1"/>
</dbReference>
<proteinExistence type="predicted"/>
<name>A0A067BR24_SAPPC</name>
<keyword evidence="3" id="KW-1185">Reference proteome</keyword>
<dbReference type="Gene3D" id="3.80.10.10">
    <property type="entry name" value="Ribonuclease Inhibitor"/>
    <property type="match status" value="1"/>
</dbReference>
<sequence>MALDHVRLSVVQCLESHHDVTAFLRALPASSLDAPLTALLTLLTKSWTFKEYWPEIIPDLLTAKTLEVAVTAVTALPAIFIYDDVGYQKHQSNIGALQWLANFTHLGKAIDRSMVGNFKRHVKRYDQLESVQVYVDAFVRLAPSLPPRLRHLTFVRDEFDDDSEISEDSEDSEDSEESESESEDFEDSEDDSNEFDDGSATFCCHRDDVSEDSQVDSHDESDKTVINANLATALQQWLGNGRSHKHVTFNCALTKGDAAAVADVLVSSTSIKTLEMNGSVELVEALLARTEPLPHLTGFKITGSSVDEAKQLVARLDATKLTQLQVGNMADLNWVLPLLPTMPNLQDLSLIYGQLDEVPPTLTGATPRLRALTLHGVSFPDTAIDAIFQTLRHWIHTTGVTNVSLVHCKLERANVIASVLQSSPRSSALTFMDIGDIGDDFGCLHTLIQSIAHLVNTTVQVAFEMSTRQFKSIKTTALLNHGVTSSTLIQY</sequence>
<dbReference type="AlphaFoldDB" id="A0A067BR24"/>
<reference evidence="2 3" key="1">
    <citation type="journal article" date="2013" name="PLoS Genet.">
        <title>Distinctive expansion of potential virulence genes in the genome of the oomycete fish pathogen Saprolegnia parasitica.</title>
        <authorList>
            <person name="Jiang R.H."/>
            <person name="de Bruijn I."/>
            <person name="Haas B.J."/>
            <person name="Belmonte R."/>
            <person name="Lobach L."/>
            <person name="Christie J."/>
            <person name="van den Ackerveken G."/>
            <person name="Bottin A."/>
            <person name="Bulone V."/>
            <person name="Diaz-Moreno S.M."/>
            <person name="Dumas B."/>
            <person name="Fan L."/>
            <person name="Gaulin E."/>
            <person name="Govers F."/>
            <person name="Grenville-Briggs L.J."/>
            <person name="Horner N.R."/>
            <person name="Levin J.Z."/>
            <person name="Mammella M."/>
            <person name="Meijer H.J."/>
            <person name="Morris P."/>
            <person name="Nusbaum C."/>
            <person name="Oome S."/>
            <person name="Phillips A.J."/>
            <person name="van Rooyen D."/>
            <person name="Rzeszutek E."/>
            <person name="Saraiva M."/>
            <person name="Secombes C.J."/>
            <person name="Seidl M.F."/>
            <person name="Snel B."/>
            <person name="Stassen J.H."/>
            <person name="Sykes S."/>
            <person name="Tripathy S."/>
            <person name="van den Berg H."/>
            <person name="Vega-Arreguin J.C."/>
            <person name="Wawra S."/>
            <person name="Young S.K."/>
            <person name="Zeng Q."/>
            <person name="Dieguez-Uribeondo J."/>
            <person name="Russ C."/>
            <person name="Tyler B.M."/>
            <person name="van West P."/>
        </authorList>
    </citation>
    <scope>NUCLEOTIDE SEQUENCE [LARGE SCALE GENOMIC DNA]</scope>
    <source>
        <strain evidence="2 3">CBS 223.65</strain>
    </source>
</reference>
<dbReference type="SUPFAM" id="SSF52047">
    <property type="entry name" value="RNI-like"/>
    <property type="match status" value="1"/>
</dbReference>
<dbReference type="InterPro" id="IPR032675">
    <property type="entry name" value="LRR_dom_sf"/>
</dbReference>
<evidence type="ECO:0000256" key="1">
    <source>
        <dbReference type="SAM" id="MobiDB-lite"/>
    </source>
</evidence>
<dbReference type="VEuPathDB" id="FungiDB:SPRG_17462"/>
<dbReference type="EMBL" id="KK583768">
    <property type="protein sequence ID" value="KDO17127.1"/>
    <property type="molecule type" value="Genomic_DNA"/>
</dbReference>
<evidence type="ECO:0000313" key="3">
    <source>
        <dbReference type="Proteomes" id="UP000030745"/>
    </source>
</evidence>
<protein>
    <submittedName>
        <fullName evidence="2">Uncharacterized protein</fullName>
    </submittedName>
</protein>
<evidence type="ECO:0000313" key="2">
    <source>
        <dbReference type="EMBL" id="KDO17127.1"/>
    </source>
</evidence>
<dbReference type="Proteomes" id="UP000030745">
    <property type="component" value="Unassembled WGS sequence"/>
</dbReference>
<accession>A0A067BR24</accession>
<organism evidence="2 3">
    <name type="scientific">Saprolegnia parasitica (strain CBS 223.65)</name>
    <dbReference type="NCBI Taxonomy" id="695850"/>
    <lineage>
        <taxon>Eukaryota</taxon>
        <taxon>Sar</taxon>
        <taxon>Stramenopiles</taxon>
        <taxon>Oomycota</taxon>
        <taxon>Saprolegniomycetes</taxon>
        <taxon>Saprolegniales</taxon>
        <taxon>Saprolegniaceae</taxon>
        <taxon>Saprolegnia</taxon>
    </lineage>
</organism>
<dbReference type="GeneID" id="24139002"/>
<dbReference type="KEGG" id="spar:SPRG_17462"/>
<dbReference type="OrthoDB" id="6479713at2759"/>
<gene>
    <name evidence="2" type="ORF">SPRG_17462</name>
</gene>
<feature type="region of interest" description="Disordered" evidence="1">
    <location>
        <begin position="160"/>
        <end position="197"/>
    </location>
</feature>